<accession>A0AAN9LJ37</accession>
<organism evidence="2 3">
    <name type="scientific">Canavalia gladiata</name>
    <name type="common">Sword bean</name>
    <name type="synonym">Dolichos gladiatus</name>
    <dbReference type="NCBI Taxonomy" id="3824"/>
    <lineage>
        <taxon>Eukaryota</taxon>
        <taxon>Viridiplantae</taxon>
        <taxon>Streptophyta</taxon>
        <taxon>Embryophyta</taxon>
        <taxon>Tracheophyta</taxon>
        <taxon>Spermatophyta</taxon>
        <taxon>Magnoliopsida</taxon>
        <taxon>eudicotyledons</taxon>
        <taxon>Gunneridae</taxon>
        <taxon>Pentapetalae</taxon>
        <taxon>rosids</taxon>
        <taxon>fabids</taxon>
        <taxon>Fabales</taxon>
        <taxon>Fabaceae</taxon>
        <taxon>Papilionoideae</taxon>
        <taxon>50 kb inversion clade</taxon>
        <taxon>NPAAA clade</taxon>
        <taxon>indigoferoid/millettioid clade</taxon>
        <taxon>Phaseoleae</taxon>
        <taxon>Canavalia</taxon>
    </lineage>
</organism>
<reference evidence="2 3" key="1">
    <citation type="submission" date="2024-01" db="EMBL/GenBank/DDBJ databases">
        <title>The genomes of 5 underutilized Papilionoideae crops provide insights into root nodulation and disease resistanc.</title>
        <authorList>
            <person name="Jiang F."/>
        </authorList>
    </citation>
    <scope>NUCLEOTIDE SEQUENCE [LARGE SCALE GENOMIC DNA]</scope>
    <source>
        <strain evidence="2">LVBAO_FW01</strain>
        <tissue evidence="2">Leaves</tissue>
    </source>
</reference>
<dbReference type="Proteomes" id="UP001367508">
    <property type="component" value="Unassembled WGS sequence"/>
</dbReference>
<dbReference type="AlphaFoldDB" id="A0AAN9LJ37"/>
<evidence type="ECO:0000313" key="2">
    <source>
        <dbReference type="EMBL" id="KAK7336841.1"/>
    </source>
</evidence>
<evidence type="ECO:0000313" key="3">
    <source>
        <dbReference type="Proteomes" id="UP001367508"/>
    </source>
</evidence>
<feature type="compositionally biased region" description="Polar residues" evidence="1">
    <location>
        <begin position="68"/>
        <end position="79"/>
    </location>
</feature>
<feature type="region of interest" description="Disordered" evidence="1">
    <location>
        <begin position="60"/>
        <end position="88"/>
    </location>
</feature>
<sequence length="88" mass="10013">MLDLVSNKSYCNNISKQHLKVICKVACLCPYIGRAVYYSRLRYGTHSFVVKRLRQQAKQRPNDFTWPRSKSGQGGSITLPSPKGATFF</sequence>
<dbReference type="EMBL" id="JAYMYQ010000004">
    <property type="protein sequence ID" value="KAK7336841.1"/>
    <property type="molecule type" value="Genomic_DNA"/>
</dbReference>
<proteinExistence type="predicted"/>
<name>A0AAN9LJ37_CANGL</name>
<evidence type="ECO:0000256" key="1">
    <source>
        <dbReference type="SAM" id="MobiDB-lite"/>
    </source>
</evidence>
<comment type="caution">
    <text evidence="2">The sequence shown here is derived from an EMBL/GenBank/DDBJ whole genome shotgun (WGS) entry which is preliminary data.</text>
</comment>
<protein>
    <submittedName>
        <fullName evidence="2">Uncharacterized protein</fullName>
    </submittedName>
</protein>
<keyword evidence="3" id="KW-1185">Reference proteome</keyword>
<gene>
    <name evidence="2" type="ORF">VNO77_17391</name>
</gene>